<evidence type="ECO:0000313" key="2">
    <source>
        <dbReference type="EMBL" id="MDG0813375.1"/>
    </source>
</evidence>
<feature type="chain" id="PRO_5040772087" evidence="1">
    <location>
        <begin position="33"/>
        <end position="72"/>
    </location>
</feature>
<dbReference type="Proteomes" id="UP001153404">
    <property type="component" value="Unassembled WGS sequence"/>
</dbReference>
<name>A0A9X4KY71_9BACL</name>
<keyword evidence="1" id="KW-0732">Signal</keyword>
<dbReference type="AlphaFoldDB" id="A0A9X4KY71"/>
<evidence type="ECO:0000313" key="3">
    <source>
        <dbReference type="Proteomes" id="UP001153404"/>
    </source>
</evidence>
<protein>
    <submittedName>
        <fullName evidence="2">Uncharacterized protein</fullName>
    </submittedName>
</protein>
<proteinExistence type="predicted"/>
<dbReference type="EMBL" id="JAPDIA010000008">
    <property type="protein sequence ID" value="MDG0813375.1"/>
    <property type="molecule type" value="Genomic_DNA"/>
</dbReference>
<accession>A0A9X4KY71</accession>
<feature type="signal peptide" evidence="1">
    <location>
        <begin position="1"/>
        <end position="32"/>
    </location>
</feature>
<keyword evidence="3" id="KW-1185">Reference proteome</keyword>
<dbReference type="RefSeq" id="WP_277537265.1">
    <property type="nucleotide sequence ID" value="NZ_JAPDIA010000008.1"/>
</dbReference>
<comment type="caution">
    <text evidence="2">The sequence shown here is derived from an EMBL/GenBank/DDBJ whole genome shotgun (WGS) entry which is preliminary data.</text>
</comment>
<reference evidence="2" key="1">
    <citation type="submission" date="2022-10" db="EMBL/GenBank/DDBJ databases">
        <title>Comparative genomic analysis of Cohnella hashimotonis sp. nov., isolated from the International Space Station.</title>
        <authorList>
            <person name="Simpson A."/>
            <person name="Venkateswaran K."/>
        </authorList>
    </citation>
    <scope>NUCLEOTIDE SEQUENCE</scope>
    <source>
        <strain evidence="2">DSM 28161</strain>
    </source>
</reference>
<gene>
    <name evidence="2" type="ORF">OMP40_31900</name>
</gene>
<sequence length="72" mass="7360">MMSVRSIWIRTVSMASVLALAVGLLPPPGASAATTYHVSATGGSLTGNGTSTPFKTISQCAAVMTGGRYVYH</sequence>
<evidence type="ECO:0000256" key="1">
    <source>
        <dbReference type="SAM" id="SignalP"/>
    </source>
</evidence>
<organism evidence="2 3">
    <name type="scientific">Cohnella rhizosphaerae</name>
    <dbReference type="NCBI Taxonomy" id="1457232"/>
    <lineage>
        <taxon>Bacteria</taxon>
        <taxon>Bacillati</taxon>
        <taxon>Bacillota</taxon>
        <taxon>Bacilli</taxon>
        <taxon>Bacillales</taxon>
        <taxon>Paenibacillaceae</taxon>
        <taxon>Cohnella</taxon>
    </lineage>
</organism>